<name>A0AAD8UDI3_GLOAC</name>
<dbReference type="AlphaFoldDB" id="A0AAD8UDI3"/>
<gene>
    <name evidence="1" type="ORF">BDZ83DRAFT_733715</name>
</gene>
<dbReference type="RefSeq" id="XP_060361022.1">
    <property type="nucleotide sequence ID" value="XM_060512923.1"/>
</dbReference>
<dbReference type="GeneID" id="85396821"/>
<comment type="caution">
    <text evidence="1">The sequence shown here is derived from an EMBL/GenBank/DDBJ whole genome shotgun (WGS) entry which is preliminary data.</text>
</comment>
<keyword evidence="2" id="KW-1185">Reference proteome</keyword>
<sequence>WTQRAHTSSSSSAAKVGKSPGYLRILDHIINGLQEPSRFQHLKNLEEATFLSETREAQAVFNLRY</sequence>
<reference evidence="1" key="1">
    <citation type="submission" date="2021-12" db="EMBL/GenBank/DDBJ databases">
        <title>Comparative genomics, transcriptomics and evolutionary studies reveal genomic signatures of adaptation to plant cell wall in hemibiotrophic fungi.</title>
        <authorList>
            <consortium name="DOE Joint Genome Institute"/>
            <person name="Baroncelli R."/>
            <person name="Diaz J.F."/>
            <person name="Benocci T."/>
            <person name="Peng M."/>
            <person name="Battaglia E."/>
            <person name="Haridas S."/>
            <person name="Andreopoulos W."/>
            <person name="Labutti K."/>
            <person name="Pangilinan J."/>
            <person name="Floch G.L."/>
            <person name="Makela M.R."/>
            <person name="Henrissat B."/>
            <person name="Grigoriev I.V."/>
            <person name="Crouch J.A."/>
            <person name="De Vries R.P."/>
            <person name="Sukno S.A."/>
            <person name="Thon M.R."/>
        </authorList>
    </citation>
    <scope>NUCLEOTIDE SEQUENCE</scope>
    <source>
        <strain evidence="1">CBS 112980</strain>
    </source>
</reference>
<proteinExistence type="predicted"/>
<organism evidence="1 2">
    <name type="scientific">Glomerella acutata</name>
    <name type="common">Colletotrichum acutatum</name>
    <dbReference type="NCBI Taxonomy" id="27357"/>
    <lineage>
        <taxon>Eukaryota</taxon>
        <taxon>Fungi</taxon>
        <taxon>Dikarya</taxon>
        <taxon>Ascomycota</taxon>
        <taxon>Pezizomycotina</taxon>
        <taxon>Sordariomycetes</taxon>
        <taxon>Hypocreomycetidae</taxon>
        <taxon>Glomerellales</taxon>
        <taxon>Glomerellaceae</taxon>
        <taxon>Colletotrichum</taxon>
        <taxon>Colletotrichum acutatum species complex</taxon>
    </lineage>
</organism>
<protein>
    <submittedName>
        <fullName evidence="1">Uncharacterized protein</fullName>
    </submittedName>
</protein>
<accession>A0AAD8UDI3</accession>
<evidence type="ECO:0000313" key="2">
    <source>
        <dbReference type="Proteomes" id="UP001244207"/>
    </source>
</evidence>
<evidence type="ECO:0000313" key="1">
    <source>
        <dbReference type="EMBL" id="KAK1718022.1"/>
    </source>
</evidence>
<dbReference type="Proteomes" id="UP001244207">
    <property type="component" value="Unassembled WGS sequence"/>
</dbReference>
<feature type="non-terminal residue" evidence="1">
    <location>
        <position position="65"/>
    </location>
</feature>
<dbReference type="EMBL" id="JAHMHS010000105">
    <property type="protein sequence ID" value="KAK1718022.1"/>
    <property type="molecule type" value="Genomic_DNA"/>
</dbReference>